<reference evidence="1" key="1">
    <citation type="journal article" date="2014" name="Front. Microbiol.">
        <title>High frequency of phylogenetically diverse reductive dehalogenase-homologous genes in deep subseafloor sedimentary metagenomes.</title>
        <authorList>
            <person name="Kawai M."/>
            <person name="Futagami T."/>
            <person name="Toyoda A."/>
            <person name="Takaki Y."/>
            <person name="Nishi S."/>
            <person name="Hori S."/>
            <person name="Arai W."/>
            <person name="Tsubouchi T."/>
            <person name="Morono Y."/>
            <person name="Uchiyama I."/>
            <person name="Ito T."/>
            <person name="Fujiyama A."/>
            <person name="Inagaki F."/>
            <person name="Takami H."/>
        </authorList>
    </citation>
    <scope>NUCLEOTIDE SEQUENCE</scope>
    <source>
        <strain evidence="1">Expedition CK06-06</strain>
    </source>
</reference>
<dbReference type="AlphaFoldDB" id="X0TZA9"/>
<accession>X0TZA9</accession>
<gene>
    <name evidence="1" type="ORF">S01H1_20174</name>
</gene>
<sequence>MKEVIDRLLKSEESSVRYKVRVGVLGEDTDGRSVRALRREITGSERVRSLLAERNADGVIPRSPYHKWMGSHWVLTVLADLGYP</sequence>
<protein>
    <submittedName>
        <fullName evidence="1">Uncharacterized protein</fullName>
    </submittedName>
</protein>
<feature type="non-terminal residue" evidence="1">
    <location>
        <position position="84"/>
    </location>
</feature>
<evidence type="ECO:0000313" key="1">
    <source>
        <dbReference type="EMBL" id="GAF98938.1"/>
    </source>
</evidence>
<dbReference type="EMBL" id="BARS01011000">
    <property type="protein sequence ID" value="GAF98938.1"/>
    <property type="molecule type" value="Genomic_DNA"/>
</dbReference>
<comment type="caution">
    <text evidence="1">The sequence shown here is derived from an EMBL/GenBank/DDBJ whole genome shotgun (WGS) entry which is preliminary data.</text>
</comment>
<organism evidence="1">
    <name type="scientific">marine sediment metagenome</name>
    <dbReference type="NCBI Taxonomy" id="412755"/>
    <lineage>
        <taxon>unclassified sequences</taxon>
        <taxon>metagenomes</taxon>
        <taxon>ecological metagenomes</taxon>
    </lineage>
</organism>
<name>X0TZA9_9ZZZZ</name>
<proteinExistence type="predicted"/>